<feature type="transmembrane region" description="Helical" evidence="1">
    <location>
        <begin position="234"/>
        <end position="251"/>
    </location>
</feature>
<dbReference type="EMBL" id="LNTY01000034">
    <property type="protein sequence ID" value="KXF81375.1"/>
    <property type="molecule type" value="Genomic_DNA"/>
</dbReference>
<feature type="transmembrane region" description="Helical" evidence="1">
    <location>
        <begin position="424"/>
        <end position="441"/>
    </location>
</feature>
<name>A0A135I7E9_9GAMM</name>
<gene>
    <name evidence="2" type="ORF">ATN88_01130</name>
</gene>
<feature type="transmembrane region" description="Helical" evidence="1">
    <location>
        <begin position="106"/>
        <end position="126"/>
    </location>
</feature>
<keyword evidence="1" id="KW-0472">Membrane</keyword>
<dbReference type="Proteomes" id="UP000070529">
    <property type="component" value="Unassembled WGS sequence"/>
</dbReference>
<keyword evidence="3" id="KW-1185">Reference proteome</keyword>
<feature type="transmembrane region" description="Helical" evidence="1">
    <location>
        <begin position="68"/>
        <end position="86"/>
    </location>
</feature>
<reference evidence="2 3" key="1">
    <citation type="submission" date="2015-11" db="EMBL/GenBank/DDBJ databases">
        <title>Genomic Taxonomy of the Vibrionaceae.</title>
        <authorList>
            <person name="Gomez-Gil B."/>
            <person name="Enciso-Ibarra J."/>
        </authorList>
    </citation>
    <scope>NUCLEOTIDE SEQUENCE [LARGE SCALE GENOMIC DNA]</scope>
    <source>
        <strain evidence="2 3">CAIM 912</strain>
    </source>
</reference>
<protein>
    <recommendedName>
        <fullName evidence="4">Glycosyltransferase RgtA/B/C/D-like domain-containing protein</fullName>
    </recommendedName>
</protein>
<feature type="transmembrane region" description="Helical" evidence="1">
    <location>
        <begin position="301"/>
        <end position="321"/>
    </location>
</feature>
<comment type="caution">
    <text evidence="2">The sequence shown here is derived from an EMBL/GenBank/DDBJ whole genome shotgun (WGS) entry which is preliminary data.</text>
</comment>
<organism evidence="2 3">
    <name type="scientific">Enterovibrio coralii</name>
    <dbReference type="NCBI Taxonomy" id="294935"/>
    <lineage>
        <taxon>Bacteria</taxon>
        <taxon>Pseudomonadati</taxon>
        <taxon>Pseudomonadota</taxon>
        <taxon>Gammaproteobacteria</taxon>
        <taxon>Vibrionales</taxon>
        <taxon>Vibrionaceae</taxon>
        <taxon>Enterovibrio</taxon>
    </lineage>
</organism>
<feature type="transmembrane region" description="Helical" evidence="1">
    <location>
        <begin position="209"/>
        <end position="228"/>
    </location>
</feature>
<dbReference type="STRING" id="294935.ATN88_01130"/>
<dbReference type="AlphaFoldDB" id="A0A135I7E9"/>
<proteinExistence type="predicted"/>
<accession>A0A135I7E9</accession>
<feature type="transmembrane region" description="Helical" evidence="1">
    <location>
        <begin position="402"/>
        <end position="418"/>
    </location>
</feature>
<evidence type="ECO:0000313" key="2">
    <source>
        <dbReference type="EMBL" id="KXF81375.1"/>
    </source>
</evidence>
<evidence type="ECO:0000256" key="1">
    <source>
        <dbReference type="SAM" id="Phobius"/>
    </source>
</evidence>
<feature type="transmembrane region" description="Helical" evidence="1">
    <location>
        <begin position="26"/>
        <end position="48"/>
    </location>
</feature>
<feature type="transmembrane region" description="Helical" evidence="1">
    <location>
        <begin position="376"/>
        <end position="395"/>
    </location>
</feature>
<keyword evidence="1" id="KW-1133">Transmembrane helix</keyword>
<evidence type="ECO:0000313" key="3">
    <source>
        <dbReference type="Proteomes" id="UP000070529"/>
    </source>
</evidence>
<feature type="transmembrane region" description="Helical" evidence="1">
    <location>
        <begin position="184"/>
        <end position="202"/>
    </location>
</feature>
<evidence type="ECO:0008006" key="4">
    <source>
        <dbReference type="Google" id="ProtNLM"/>
    </source>
</evidence>
<keyword evidence="1" id="KW-0812">Transmembrane</keyword>
<feature type="transmembrane region" description="Helical" evidence="1">
    <location>
        <begin position="258"/>
        <end position="281"/>
    </location>
</feature>
<sequence>MIFIGTYSIGFWLNYFLAKQEDFGPLNLVSGFVALYIPVFFISVISSYPGILGRLPVSLKASLLDTKLLSVLIIIIALVCFVSLIVKKVEPLKARVHDTLAQFEDANALTFIPLLFVVSITSYVAMPTIGYDDLAIHSYIQNQVVAGKFPIFDVSVNVWSYAQWVSNVYYGLAGIYSNVEGRSVLNLFMALSIVTMLIKLFRRHFSTNISLLFVVFASSTPLFILSLTNSQSELISTFLLVSILYCYINYNQNTLVKALLIFAFSVAIKPSNAIVFGLPFVMFLAKEYELHKLTLFKSVRFYFSLLVSLFIFSSVYIFAFVKTGNPVYPLFNGIFHAPGFPNVNFFNSVYSGNFNVNAFLGLIFNTSKYMESNDGVAGFQLLLLPLVLLVSPFLYKRANKEVLFLYAIIISAIGMFYSQQYARYVGPSIFVATVVSCLLLSKIQTLSKKVLISILQFLSLPIFLT</sequence>